<comment type="caution">
    <text evidence="1">The sequence shown here is derived from an EMBL/GenBank/DDBJ whole genome shotgun (WGS) entry which is preliminary data.</text>
</comment>
<reference evidence="1 2" key="1">
    <citation type="submission" date="2020-10" db="EMBL/GenBank/DDBJ databases">
        <title>Sequencing the genomes of 1000 actinobacteria strains.</title>
        <authorList>
            <person name="Klenk H.-P."/>
        </authorList>
    </citation>
    <scope>NUCLEOTIDE SEQUENCE [LARGE SCALE GENOMIC DNA]</scope>
    <source>
        <strain evidence="1 2">DSM 7307</strain>
    </source>
</reference>
<dbReference type="Proteomes" id="UP000620262">
    <property type="component" value="Unassembled WGS sequence"/>
</dbReference>
<dbReference type="Pfam" id="PF13527">
    <property type="entry name" value="Acetyltransf_9"/>
    <property type="match status" value="1"/>
</dbReference>
<evidence type="ECO:0000313" key="1">
    <source>
        <dbReference type="EMBL" id="MBE1504378.1"/>
    </source>
</evidence>
<keyword evidence="2" id="KW-1185">Reference proteome</keyword>
<dbReference type="EMBL" id="JADBEC010000001">
    <property type="protein sequence ID" value="MBE1504378.1"/>
    <property type="molecule type" value="Genomic_DNA"/>
</dbReference>
<name>A0ABR9IMG4_RHIVS</name>
<dbReference type="Gene3D" id="3.40.630.30">
    <property type="match status" value="1"/>
</dbReference>
<gene>
    <name evidence="1" type="ORF">H4W29_001559</name>
</gene>
<sequence length="297" mass="32159">MSVADSDELTFRQDYFSDPAAWSALVSLLDDTFGIDIDPLRELGGPDPTSMPFGWFTDEGLLAANLSAFAMPFVLNGRLVKAAAFQSGAVRPPWRGRGLYRDVTGKALAWCEARDFEAIILYTDKPALYEPYGFRSLPLHKYAGAAPKSEGAASSRPLQPRDADDLALLQGLLRNRKPVSETLAVASSAAMFLINTQLDPDVRLSYLEESEAVIAWKMPAPDHVALLDVVAAEIPSLATILSGLDIQATTVETLFRPDKLGWSGEATPSGGGTRLMLRGLEEMSPDHPAMLSPMADF</sequence>
<accession>A0ABR9IMG4</accession>
<dbReference type="RefSeq" id="WP_192728420.1">
    <property type="nucleotide sequence ID" value="NZ_BAAAVL010000001.1"/>
</dbReference>
<dbReference type="InterPro" id="IPR016181">
    <property type="entry name" value="Acyl_CoA_acyltransferase"/>
</dbReference>
<dbReference type="SUPFAM" id="SSF55729">
    <property type="entry name" value="Acyl-CoA N-acyltransferases (Nat)"/>
    <property type="match status" value="1"/>
</dbReference>
<protein>
    <submittedName>
        <fullName evidence="1">N-acetyltransferase YhbS</fullName>
    </submittedName>
</protein>
<organism evidence="1 2">
    <name type="scientific">Rhizobium viscosum</name>
    <name type="common">Arthrobacter viscosus</name>
    <dbReference type="NCBI Taxonomy" id="1673"/>
    <lineage>
        <taxon>Bacteria</taxon>
        <taxon>Pseudomonadati</taxon>
        <taxon>Pseudomonadota</taxon>
        <taxon>Alphaproteobacteria</taxon>
        <taxon>Hyphomicrobiales</taxon>
        <taxon>Rhizobiaceae</taxon>
        <taxon>Rhizobium/Agrobacterium group</taxon>
        <taxon>Rhizobium</taxon>
    </lineage>
</organism>
<evidence type="ECO:0000313" key="2">
    <source>
        <dbReference type="Proteomes" id="UP000620262"/>
    </source>
</evidence>
<proteinExistence type="predicted"/>